<evidence type="ECO:0000259" key="2">
    <source>
        <dbReference type="Pfam" id="PF13115"/>
    </source>
</evidence>
<feature type="signal peptide" evidence="1">
    <location>
        <begin position="1"/>
        <end position="27"/>
    </location>
</feature>
<feature type="chain" id="PRO_5047107335" evidence="1">
    <location>
        <begin position="28"/>
        <end position="155"/>
    </location>
</feature>
<organism evidence="3 4">
    <name type="scientific">Cohnella soli</name>
    <dbReference type="NCBI Taxonomy" id="425005"/>
    <lineage>
        <taxon>Bacteria</taxon>
        <taxon>Bacillati</taxon>
        <taxon>Bacillota</taxon>
        <taxon>Bacilli</taxon>
        <taxon>Bacillales</taxon>
        <taxon>Paenibacillaceae</taxon>
        <taxon>Cohnella</taxon>
    </lineage>
</organism>
<dbReference type="Proteomes" id="UP001596113">
    <property type="component" value="Unassembled WGS sequence"/>
</dbReference>
<dbReference type="InterPro" id="IPR032693">
    <property type="entry name" value="YtkA-like_dom"/>
</dbReference>
<gene>
    <name evidence="3" type="ORF">ACFPOF_32175</name>
</gene>
<keyword evidence="1" id="KW-0732">Signal</keyword>
<sequence>MIRNKSVAASMIALSVAVWLTTGCAQGDSANKNEVQEIIQVQISSIPEKPLPGQPVRIEARITQAGEPVDDAKKVEFEIWQRGQKNHDTVKGEHRTDGVYDMEQTFEAAGIYYVIAHCSGRNMHNMPRKQLIVGNVSAAEIAEAAARPDKSTYKH</sequence>
<comment type="caution">
    <text evidence="3">The sequence shown here is derived from an EMBL/GenBank/DDBJ whole genome shotgun (WGS) entry which is preliminary data.</text>
</comment>
<reference evidence="4" key="1">
    <citation type="journal article" date="2019" name="Int. J. Syst. Evol. Microbiol.">
        <title>The Global Catalogue of Microorganisms (GCM) 10K type strain sequencing project: providing services to taxonomists for standard genome sequencing and annotation.</title>
        <authorList>
            <consortium name="The Broad Institute Genomics Platform"/>
            <consortium name="The Broad Institute Genome Sequencing Center for Infectious Disease"/>
            <person name="Wu L."/>
            <person name="Ma J."/>
        </authorList>
    </citation>
    <scope>NUCLEOTIDE SEQUENCE [LARGE SCALE GENOMIC DNA]</scope>
    <source>
        <strain evidence="4">CGMCC 1.18575</strain>
    </source>
</reference>
<name>A0ABW0I5M0_9BACL</name>
<evidence type="ECO:0000256" key="1">
    <source>
        <dbReference type="SAM" id="SignalP"/>
    </source>
</evidence>
<dbReference type="EMBL" id="JBHSMI010000067">
    <property type="protein sequence ID" value="MFC5407412.1"/>
    <property type="molecule type" value="Genomic_DNA"/>
</dbReference>
<evidence type="ECO:0000313" key="3">
    <source>
        <dbReference type="EMBL" id="MFC5407412.1"/>
    </source>
</evidence>
<protein>
    <submittedName>
        <fullName evidence="3">FixH family protein</fullName>
    </submittedName>
</protein>
<accession>A0ABW0I5M0</accession>
<feature type="domain" description="YtkA-like" evidence="2">
    <location>
        <begin position="37"/>
        <end position="117"/>
    </location>
</feature>
<keyword evidence="4" id="KW-1185">Reference proteome</keyword>
<evidence type="ECO:0000313" key="4">
    <source>
        <dbReference type="Proteomes" id="UP001596113"/>
    </source>
</evidence>
<dbReference type="PROSITE" id="PS51257">
    <property type="entry name" value="PROKAR_LIPOPROTEIN"/>
    <property type="match status" value="1"/>
</dbReference>
<dbReference type="RefSeq" id="WP_378140049.1">
    <property type="nucleotide sequence ID" value="NZ_JBHSMI010000067.1"/>
</dbReference>
<dbReference type="Pfam" id="PF13115">
    <property type="entry name" value="YtkA"/>
    <property type="match status" value="1"/>
</dbReference>
<proteinExistence type="predicted"/>